<dbReference type="RefSeq" id="WP_101765871.1">
    <property type="nucleotide sequence ID" value="NZ_CP025298.1"/>
</dbReference>
<feature type="transmembrane region" description="Helical" evidence="2">
    <location>
        <begin position="118"/>
        <end position="142"/>
    </location>
</feature>
<feature type="coiled-coil region" evidence="1">
    <location>
        <begin position="1015"/>
        <end position="1074"/>
    </location>
</feature>
<evidence type="ECO:0000256" key="1">
    <source>
        <dbReference type="SAM" id="Coils"/>
    </source>
</evidence>
<feature type="transmembrane region" description="Helical" evidence="2">
    <location>
        <begin position="88"/>
        <end position="111"/>
    </location>
</feature>
<feature type="domain" description="Tip attachment protein J HDII-ins2" evidence="3">
    <location>
        <begin position="276"/>
        <end position="385"/>
    </location>
</feature>
<keyword evidence="2" id="KW-0472">Membrane</keyword>
<evidence type="ECO:0000256" key="2">
    <source>
        <dbReference type="SAM" id="Phobius"/>
    </source>
</evidence>
<dbReference type="Proteomes" id="UP000234414">
    <property type="component" value="Chromosome"/>
</dbReference>
<evidence type="ECO:0000313" key="4">
    <source>
        <dbReference type="EMBL" id="AUI08479.1"/>
    </source>
</evidence>
<keyword evidence="2" id="KW-0812">Transmembrane</keyword>
<name>A0AAD0BY64_STEMA</name>
<sequence>MELTPQPAVDGRLIITPHPVLLDGQRNVPVDLRPGESLYAFLMRHVDGLDGRAWQVCVDGLEVPREQWMQVRPRHGQLIEVRSVVGKAVIPLVAMIALTYFTFGIGTLVAGSAWGAGAVAGLSATYGTALASAVYVAGSVLINKVLGPKPPRAGGGGGVADTAYSLAAPRNRVRAYEPLGLLFGSTRLAPDLISRPYTWFEGDEQYVGLTLSPGINVGRVEALQNGDSALSSYEGVRTWFRGFPQMPDEAIPLYSNADVIEGAQLLDTGSDAKHMASPWVERTSSADTLRLQVNIEFRLWDTTSKGKDKDNREQIQIQYRPVGSDAWQSFGNYSVVGRTQKARRVSYGRDVELGQYDVRVRVAGQNTDGSGAQANFTWTTLVSVQRDDASHAGIPAIGLQMKASGQLNGTPDEIRCVAHARPIPVWKGDAAGWVTEETSNPGAQILAYARGIHDENGKRIAGLGMADRRIDIESLKAFMLHCADNALGYDYWLTEVRSHQAVLDAIALAGFGQVTWAKGRLGVAWAADEQPLSGVVNMATIKKGQFQVDYTLANAADGIEYSYLDRRTWKAATLRVPAPGVEVMLNPAKITGEGVSSEAHAAMLARWHLAQSVYQYKSISYSTDIEHLAYSRLSVLALQHDLTQWGFGGRLIGAAVDAAGVATLQLDETVPAPSLGSAFIGLRIPGERVYRVLRVVPGTEPSDRLVLADPWPADAPLPGHDDGNPAHDTIWIYDFKQTPGTRVRVTGIRPEGDLKGAAVEVVQEGPEFWHYVRTGQYVPPSNESSLQTRPVASNLKVVERQVSRGGSMHTELQASFDISGPAGETRVLSDPDGNAALEEVARTSTRSASWAIPGAGTYPVVVRPYSPDGRAGVAVSTQYTTLGADAPPVLVDLFDIEELSGGVRRYVWGFSSDTVQSADFAGVEIRYTAGSIDNPLWEHMTPLGDAGGFFTSAIEAVLPAAGSWTFACRSRNTAGVLSVGARYLRRSLGRNTGQALEGIGGVVESVKQDLGKEINARIDSDLAAATRAAEALRSESLRLQDQITASAQRLAGQAERLDQQAQALKANTDGLAREVLDRAAGDLNTRTELTTAVTRETSERRSDVENLTRMVSQLSAGSGVQFDSKRIWYFDSSVEGWGANGGSPTLVEGWLRPANHASDAFVTSPRGQDVQGAAHRFVKLRIRKVGSPAWDGRLLWNGPGQSWDNARMVQFAEPSYDSNGIATLDVDNIPWNGTVVDQIRLDLSKAQTDAHYFLLDWVAIGRPTPGASVAMLQDEATARVAADSSEAGRRESLAVQMRGSYEGGDLAGVSQGLIAAEKTARLSGDQVNAQSIQALQARMPAGTGALATSASVSSLQQAMVTADTALGRRVDSLDATMGDKIGSSAFNALKTEVGQLDGRVTSSSQDLVQLKSRMEAVMGAGSNLALNGDFNLGAGTGWTFFNTTAASVVREGRGNSLCWKAEPYAAGSNTVVSAAVNEGRVITLTAGRRYRVSCWTRTSEDFDGTADNTKLRVADHNGNLMGGATQSFPKSADWVKTETFVTLPPTGTVQGIKVTINRNGTAGTLWLDDLWVEDVTDVDANAAAVSGLSTKVEQIDGKLASAAENVTRLASGIGNMVAYNIIANAHIASSPTGGPRASGVYRANGSIVPGMGANRGLRVGIINADNSITDTAVFDTHGNLQSESARFNTWYDQTLKDNQYFIAYTSDAVGAISSASNADTGGLRTRLLDAGLSQENLAALSGSRMLVMIGRRRSGAGGGRQILSPLPETGRTGMWVEMTVTVLNGVPTGTQDSSMLDRAARSNAEALTGLRTDVSKLGTDLVSAADSLTSLAARVETSVTSSDNVLRNSSFAGSAAWWTLTRTVSANTVEWVKASGQSGDALLMAHGPQAGQNPFITANDARWLPVVAGRSRRYRLVMIARAFDDATATLVCRLRVRTGGVGESHADVTLNLSDAAWKTYTAEWSAAQDRNEIMPQVHLTNAGGKVLFDRVELYDITDAQDIAGNATAIANLRSDVVQLGDRVTSSASNVVKLQSDVQSVLNGSDSLFPLGGFETFQDGQLLGSAAGTIYTARADARRTGERGLDVNVAANTSPNTNADMYFGQWTPITGNRRIYVEYYARLHPDSIQPTSGSIRVGWQTTNEANAENSWPLQAYALASLRKDGWTKVSGYMNTAASAAKWRMLVSIPGGSGAREVGVRVQVDDIRMIDVTDAYAAQQSAAATATAVTALTTKVDQQGTKVDAQAQQITDLSSGLKGVLNTGSGLLPNPDFAEGLGGWTASAAANGAVWSTVNGDGRPGVLLNRYTNVNPTLQANGGKWVPINGARRLRVIVRACGAGGANNLLVRIYRKNAAGQQSYQDLRAVFAVEAFETRSFDFDAFNSGIDAWRLNIYAHPDNGQVRVDSVQVYDITDQVANDANASAISGLSTSVGQQGSKLDTTARDLTQLKTQVGDVSASGFSQLKSQVSQQGTQLTALSGRVDGVQASLGGKADAAVVTSMQAQVKNLGAGGNLLMNTTFPFWQRSGWGWGSNPNARWSELGNPTGNDSWHPKGIFGLGAATPGVVAAGEMAWWGTEYDIAIEGGKTYCASAWINTHRVEAKLEMTFFDAAGNHLGLVHSPGVRSDTATPITLDRLTRTFLITKAPATASFARFRVIVIGTGGDTPYFWMFRPMLSQVDASATVPPTWSAGGTESSAQWSVNVRADGRVGGVQLASSGQVSRFDVVADAFSVSAPGGGRRTEYSDGNWRVYDEAGRLRVRMGVW</sequence>
<evidence type="ECO:0000313" key="5">
    <source>
        <dbReference type="Proteomes" id="UP000234414"/>
    </source>
</evidence>
<evidence type="ECO:0000259" key="3">
    <source>
        <dbReference type="Pfam" id="PF24801"/>
    </source>
</evidence>
<dbReference type="NCBIfam" id="NF040662">
    <property type="entry name" value="attach_TipJ_rel"/>
    <property type="match status" value="1"/>
</dbReference>
<reference evidence="4 5" key="1">
    <citation type="submission" date="2017-12" db="EMBL/GenBank/DDBJ databases">
        <title>Complete Genome Sequence of Stenotrophomonas maltophilia CSM2.</title>
        <authorList>
            <person name="Castro-Jaimes S."/>
            <person name="Lopez-Leal G."/>
            <person name="Barberena Jonas C."/>
            <person name="Bustos P."/>
            <person name="Perez-Oseguera A."/>
            <person name="Cevallos M.A."/>
        </authorList>
    </citation>
    <scope>NUCLEOTIDE SEQUENCE [LARGE SCALE GENOMIC DNA]</scope>
    <source>
        <strain evidence="4 5">CSM2</strain>
    </source>
</reference>
<keyword evidence="1" id="KW-0175">Coiled coil</keyword>
<organism evidence="4 5">
    <name type="scientific">Stenotrophomonas maltophilia</name>
    <name type="common">Pseudomonas maltophilia</name>
    <name type="synonym">Xanthomonas maltophilia</name>
    <dbReference type="NCBI Taxonomy" id="40324"/>
    <lineage>
        <taxon>Bacteria</taxon>
        <taxon>Pseudomonadati</taxon>
        <taxon>Pseudomonadota</taxon>
        <taxon>Gammaproteobacteria</taxon>
        <taxon>Lysobacterales</taxon>
        <taxon>Lysobacteraceae</taxon>
        <taxon>Stenotrophomonas</taxon>
        <taxon>Stenotrophomonas maltophilia group</taxon>
    </lineage>
</organism>
<proteinExistence type="predicted"/>
<protein>
    <submittedName>
        <fullName evidence="4">Phage tail protein</fullName>
    </submittedName>
</protein>
<dbReference type="Pfam" id="PF24801">
    <property type="entry name" value="FNIII-A_GpJ"/>
    <property type="match status" value="1"/>
</dbReference>
<gene>
    <name evidence="4" type="ORF">SmaCSM2_15365</name>
</gene>
<accession>A0AAD0BY64</accession>
<dbReference type="Gene3D" id="2.60.120.260">
    <property type="entry name" value="Galactose-binding domain-like"/>
    <property type="match status" value="5"/>
</dbReference>
<dbReference type="EMBL" id="CP025298">
    <property type="protein sequence ID" value="AUI08479.1"/>
    <property type="molecule type" value="Genomic_DNA"/>
</dbReference>
<keyword evidence="2" id="KW-1133">Transmembrane helix</keyword>
<dbReference type="InterPro" id="IPR055385">
    <property type="entry name" value="GpJ_HDII-ins2"/>
</dbReference>